<evidence type="ECO:0000256" key="2">
    <source>
        <dbReference type="ARBA" id="ARBA00022723"/>
    </source>
</evidence>
<dbReference type="Proteomes" id="UP000247811">
    <property type="component" value="Unassembled WGS sequence"/>
</dbReference>
<evidence type="ECO:0000256" key="1">
    <source>
        <dbReference type="ARBA" id="ARBA00006217"/>
    </source>
</evidence>
<feature type="binding site" evidence="6">
    <location>
        <position position="51"/>
    </location>
    <ligand>
        <name>Zn(2+)</name>
        <dbReference type="ChEBI" id="CHEBI:29105"/>
    </ligand>
</feature>
<accession>A0A318H5K2</accession>
<reference evidence="8 9" key="1">
    <citation type="submission" date="2018-05" db="EMBL/GenBank/DDBJ databases">
        <title>Genomic Encyclopedia of Type Strains, Phase IV (KMG-IV): sequencing the most valuable type-strain genomes for metagenomic binning, comparative biology and taxonomic classification.</title>
        <authorList>
            <person name="Goeker M."/>
        </authorList>
    </citation>
    <scope>NUCLEOTIDE SEQUENCE [LARGE SCALE GENOMIC DNA]</scope>
    <source>
        <strain evidence="8 9">DSM 566</strain>
    </source>
</reference>
<feature type="binding site" evidence="6">
    <location>
        <position position="53"/>
    </location>
    <ligand>
        <name>Zn(2+)</name>
        <dbReference type="ChEBI" id="CHEBI:29105"/>
    </ligand>
</feature>
<evidence type="ECO:0000256" key="3">
    <source>
        <dbReference type="ARBA" id="ARBA00022833"/>
    </source>
</evidence>
<comment type="catalytic activity">
    <reaction evidence="5 7">
        <text>hydrogencarbonate + H(+) = CO2 + H2O</text>
        <dbReference type="Rhea" id="RHEA:10748"/>
        <dbReference type="ChEBI" id="CHEBI:15377"/>
        <dbReference type="ChEBI" id="CHEBI:15378"/>
        <dbReference type="ChEBI" id="CHEBI:16526"/>
        <dbReference type="ChEBI" id="CHEBI:17544"/>
        <dbReference type="EC" id="4.2.1.1"/>
    </reaction>
</comment>
<dbReference type="SMART" id="SM00947">
    <property type="entry name" value="Pro_CA"/>
    <property type="match status" value="1"/>
</dbReference>
<evidence type="ECO:0000256" key="4">
    <source>
        <dbReference type="ARBA" id="ARBA00023239"/>
    </source>
</evidence>
<dbReference type="NCBIfam" id="NF007756">
    <property type="entry name" value="PRK10437.1"/>
    <property type="match status" value="1"/>
</dbReference>
<keyword evidence="3 6" id="KW-0862">Zinc</keyword>
<organism evidence="8 9">
    <name type="scientific">Sphaerotilus hippei</name>
    <dbReference type="NCBI Taxonomy" id="744406"/>
    <lineage>
        <taxon>Bacteria</taxon>
        <taxon>Pseudomonadati</taxon>
        <taxon>Pseudomonadota</taxon>
        <taxon>Betaproteobacteria</taxon>
        <taxon>Burkholderiales</taxon>
        <taxon>Sphaerotilaceae</taxon>
        <taxon>Sphaerotilus</taxon>
    </lineage>
</organism>
<evidence type="ECO:0000313" key="8">
    <source>
        <dbReference type="EMBL" id="PXW99245.1"/>
    </source>
</evidence>
<keyword evidence="9" id="KW-1185">Reference proteome</keyword>
<dbReference type="PROSITE" id="PS00705">
    <property type="entry name" value="PROK_CO2_ANHYDRASE_2"/>
    <property type="match status" value="1"/>
</dbReference>
<dbReference type="PANTHER" id="PTHR11002">
    <property type="entry name" value="CARBONIC ANHYDRASE"/>
    <property type="match status" value="1"/>
</dbReference>
<dbReference type="InterPro" id="IPR015892">
    <property type="entry name" value="Carbonic_anhydrase_CS"/>
</dbReference>
<dbReference type="PROSITE" id="PS00704">
    <property type="entry name" value="PROK_CO2_ANHYDRASE_1"/>
    <property type="match status" value="1"/>
</dbReference>
<proteinExistence type="inferred from homology"/>
<dbReference type="GO" id="GO:0008270">
    <property type="term" value="F:zinc ion binding"/>
    <property type="evidence" value="ECO:0007669"/>
    <property type="project" value="UniProtKB-UniRule"/>
</dbReference>
<dbReference type="AlphaFoldDB" id="A0A318H5K2"/>
<keyword evidence="2 6" id="KW-0479">Metal-binding</keyword>
<dbReference type="GO" id="GO:0015976">
    <property type="term" value="P:carbon utilization"/>
    <property type="evidence" value="ECO:0007669"/>
    <property type="project" value="InterPro"/>
</dbReference>
<evidence type="ECO:0000256" key="5">
    <source>
        <dbReference type="ARBA" id="ARBA00048348"/>
    </source>
</evidence>
<dbReference type="Gene3D" id="3.40.1050.10">
    <property type="entry name" value="Carbonic anhydrase"/>
    <property type="match status" value="1"/>
</dbReference>
<comment type="cofactor">
    <cofactor evidence="6">
        <name>Zn(2+)</name>
        <dbReference type="ChEBI" id="CHEBI:29105"/>
    </cofactor>
    <text evidence="6">Binds 1 zinc ion per subunit.</text>
</comment>
<feature type="binding site" evidence="6">
    <location>
        <position position="110"/>
    </location>
    <ligand>
        <name>Zn(2+)</name>
        <dbReference type="ChEBI" id="CHEBI:29105"/>
    </ligand>
</feature>
<sequence>MVMGQNSRMTTELHELFESNREWARDVEERTPGFFTKLLEQQSPQYLWIGCADSRVPANELVGLLPGELFVHRNVANVVVPTDLNALSVIQFAVDMLRVRHIIVVGHSNCGGVKAALSNLRVGLADNWLRHVQDVRNRHLRFLDGLPAHLRVNALCELNVLDQARNVCRTTIVEDAWQRGQDVVIHGWVYGLHNGLLEDLCMTVSSADQVEIAYERALAAVMARYHAEVPLPSLDPQIADRSSGTGQP</sequence>
<dbReference type="InterPro" id="IPR036874">
    <property type="entry name" value="Carbonic_anhydrase_sf"/>
</dbReference>
<dbReference type="InterPro" id="IPR001765">
    <property type="entry name" value="Carbonic_anhydrase"/>
</dbReference>
<evidence type="ECO:0000313" key="9">
    <source>
        <dbReference type="Proteomes" id="UP000247811"/>
    </source>
</evidence>
<protein>
    <recommendedName>
        <fullName evidence="7">Carbonic anhydrase</fullName>
        <ecNumber evidence="7">4.2.1.1</ecNumber>
    </recommendedName>
    <alternativeName>
        <fullName evidence="7">Carbonate dehydratase</fullName>
    </alternativeName>
</protein>
<dbReference type="PANTHER" id="PTHR11002:SF76">
    <property type="entry name" value="CARBONIC ANHYDRASE"/>
    <property type="match status" value="1"/>
</dbReference>
<dbReference type="CDD" id="cd00883">
    <property type="entry name" value="beta_CA_cladeA"/>
    <property type="match status" value="1"/>
</dbReference>
<dbReference type="FunFam" id="3.40.1050.10:FF:000001">
    <property type="entry name" value="Carbonic anhydrase"/>
    <property type="match status" value="1"/>
</dbReference>
<dbReference type="EMBL" id="QJJS01000001">
    <property type="protein sequence ID" value="PXW99245.1"/>
    <property type="molecule type" value="Genomic_DNA"/>
</dbReference>
<keyword evidence="4 7" id="KW-0456">Lyase</keyword>
<comment type="caution">
    <text evidence="8">The sequence shown here is derived from an EMBL/GenBank/DDBJ whole genome shotgun (WGS) entry which is preliminary data.</text>
</comment>
<dbReference type="GO" id="GO:0004089">
    <property type="term" value="F:carbonate dehydratase activity"/>
    <property type="evidence" value="ECO:0007669"/>
    <property type="project" value="UniProtKB-UniRule"/>
</dbReference>
<comment type="similarity">
    <text evidence="1 7">Belongs to the beta-class carbonic anhydrase family.</text>
</comment>
<comment type="function">
    <text evidence="7">Reversible hydration of carbon dioxide.</text>
</comment>
<evidence type="ECO:0000256" key="7">
    <source>
        <dbReference type="RuleBase" id="RU003956"/>
    </source>
</evidence>
<feature type="binding site" evidence="6">
    <location>
        <position position="107"/>
    </location>
    <ligand>
        <name>Zn(2+)</name>
        <dbReference type="ChEBI" id="CHEBI:29105"/>
    </ligand>
</feature>
<name>A0A318H5K2_9BURK</name>
<dbReference type="SUPFAM" id="SSF53056">
    <property type="entry name" value="beta-carbonic anhydrase, cab"/>
    <property type="match status" value="1"/>
</dbReference>
<dbReference type="Pfam" id="PF00484">
    <property type="entry name" value="Pro_CA"/>
    <property type="match status" value="1"/>
</dbReference>
<evidence type="ECO:0000256" key="6">
    <source>
        <dbReference type="PIRSR" id="PIRSR601765-1"/>
    </source>
</evidence>
<dbReference type="EC" id="4.2.1.1" evidence="7"/>
<gene>
    <name evidence="8" type="ORF">C7444_10174</name>
</gene>